<keyword evidence="8 12" id="KW-0406">Ion transport</keyword>
<evidence type="ECO:0000256" key="5">
    <source>
        <dbReference type="ARBA" id="ARBA00022692"/>
    </source>
</evidence>
<keyword evidence="9 13" id="KW-0472">Membrane</keyword>
<keyword evidence="10 12" id="KW-0739">Sodium transport</keyword>
<dbReference type="GO" id="GO:0005886">
    <property type="term" value="C:plasma membrane"/>
    <property type="evidence" value="ECO:0007669"/>
    <property type="project" value="TreeGrafter"/>
</dbReference>
<evidence type="ECO:0000256" key="3">
    <source>
        <dbReference type="ARBA" id="ARBA00022448"/>
    </source>
</evidence>
<evidence type="ECO:0000256" key="12">
    <source>
        <dbReference type="RuleBase" id="RU000679"/>
    </source>
</evidence>
<evidence type="ECO:0000256" key="4">
    <source>
        <dbReference type="ARBA" id="ARBA00022461"/>
    </source>
</evidence>
<feature type="transmembrane region" description="Helical" evidence="13">
    <location>
        <begin position="58"/>
        <end position="82"/>
    </location>
</feature>
<keyword evidence="7" id="KW-0915">Sodium</keyword>
<dbReference type="Proteomes" id="UP000827092">
    <property type="component" value="Unassembled WGS sequence"/>
</dbReference>
<sequence length="513" mass="58659">MEESVPKAIEHSNTERDTKKDCLFDSNCLNLVNVFSEGSSIQAVSRISQANTNGCKTFWILLLILCICGCIFQVSSFLSTYFQYPVLIDLEVKHGKSLDFPAVTVCSLNRMKSQYEDCVKKDLAWFDCQFARMYPIKRLILSERKAHTSLSVQNSIKKINYKKKSLEFFNHYTNIDASSRKCYGYKLSEIIKKCSFNSVSCNIEDFTYFNSMQYGNCFTFNRRLSIEQDLLKVHKTGPNSGLELDIGFLEETYHDTTQATGSRVVIHNPDENPNPEDDGINISPGYEILVSMTKTSVTRLPPPYRDRCKEYKRFETNETITSGSQLDCFQLCMQQTMQQECGCVDPFHLVHRDMIRCNLKNETQVSCLDESLNRMVENGLPCDCPLPCVSTTYNLQLSSAISNFTSDSEDFGYILDPDCDFVLNKRSVDMSKITKHKRTVGVPSTQAKVKVFYGSLKHTIYTQKPMFTESELYGQLGGNLSLWLGLSIVAMFEYAEKLFSLIHYCYSKKKQRV</sequence>
<dbReference type="PANTHER" id="PTHR11690">
    <property type="entry name" value="AMILORIDE-SENSITIVE SODIUM CHANNEL-RELATED"/>
    <property type="match status" value="1"/>
</dbReference>
<dbReference type="Gene3D" id="2.60.470.10">
    <property type="entry name" value="Acid-sensing ion channels like domains"/>
    <property type="match status" value="1"/>
</dbReference>
<dbReference type="EMBL" id="JAFNEN010000085">
    <property type="protein sequence ID" value="KAG8195521.1"/>
    <property type="molecule type" value="Genomic_DNA"/>
</dbReference>
<keyword evidence="5 12" id="KW-0812">Transmembrane</keyword>
<evidence type="ECO:0000313" key="15">
    <source>
        <dbReference type="Proteomes" id="UP000827092"/>
    </source>
</evidence>
<evidence type="ECO:0000256" key="1">
    <source>
        <dbReference type="ARBA" id="ARBA00004141"/>
    </source>
</evidence>
<reference evidence="14 15" key="1">
    <citation type="journal article" date="2022" name="Nat. Ecol. Evol.">
        <title>A masculinizing supergene underlies an exaggerated male reproductive morph in a spider.</title>
        <authorList>
            <person name="Hendrickx F."/>
            <person name="De Corte Z."/>
            <person name="Sonet G."/>
            <person name="Van Belleghem S.M."/>
            <person name="Kostlbacher S."/>
            <person name="Vangestel C."/>
        </authorList>
    </citation>
    <scope>NUCLEOTIDE SEQUENCE [LARGE SCALE GENOMIC DNA]</scope>
    <source>
        <strain evidence="14">W744_W776</strain>
    </source>
</reference>
<evidence type="ECO:0000313" key="14">
    <source>
        <dbReference type="EMBL" id="KAG8195521.1"/>
    </source>
</evidence>
<dbReference type="InterPro" id="IPR001873">
    <property type="entry name" value="ENaC"/>
</dbReference>
<evidence type="ECO:0000256" key="8">
    <source>
        <dbReference type="ARBA" id="ARBA00023065"/>
    </source>
</evidence>
<dbReference type="AlphaFoldDB" id="A0AAV6VIS5"/>
<evidence type="ECO:0000256" key="10">
    <source>
        <dbReference type="ARBA" id="ARBA00023201"/>
    </source>
</evidence>
<comment type="subcellular location">
    <subcellularLocation>
        <location evidence="1">Membrane</location>
        <topology evidence="1">Multi-pass membrane protein</topology>
    </subcellularLocation>
</comment>
<evidence type="ECO:0000256" key="6">
    <source>
        <dbReference type="ARBA" id="ARBA00022989"/>
    </source>
</evidence>
<organism evidence="14 15">
    <name type="scientific">Oedothorax gibbosus</name>
    <dbReference type="NCBI Taxonomy" id="931172"/>
    <lineage>
        <taxon>Eukaryota</taxon>
        <taxon>Metazoa</taxon>
        <taxon>Ecdysozoa</taxon>
        <taxon>Arthropoda</taxon>
        <taxon>Chelicerata</taxon>
        <taxon>Arachnida</taxon>
        <taxon>Araneae</taxon>
        <taxon>Araneomorphae</taxon>
        <taxon>Entelegynae</taxon>
        <taxon>Araneoidea</taxon>
        <taxon>Linyphiidae</taxon>
        <taxon>Erigoninae</taxon>
        <taxon>Oedothorax</taxon>
    </lineage>
</organism>
<evidence type="ECO:0000256" key="11">
    <source>
        <dbReference type="ARBA" id="ARBA00023303"/>
    </source>
</evidence>
<keyword evidence="11 12" id="KW-0407">Ion channel</keyword>
<evidence type="ECO:0000256" key="2">
    <source>
        <dbReference type="ARBA" id="ARBA00007193"/>
    </source>
</evidence>
<comment type="caution">
    <text evidence="14">The sequence shown here is derived from an EMBL/GenBank/DDBJ whole genome shotgun (WGS) entry which is preliminary data.</text>
</comment>
<evidence type="ECO:0000256" key="9">
    <source>
        <dbReference type="ARBA" id="ARBA00023136"/>
    </source>
</evidence>
<dbReference type="PANTHER" id="PTHR11690:SF248">
    <property type="entry name" value="PICKPOCKET 17, ISOFORM A"/>
    <property type="match status" value="1"/>
</dbReference>
<keyword evidence="3 12" id="KW-0813">Transport</keyword>
<dbReference type="Pfam" id="PF00858">
    <property type="entry name" value="ASC"/>
    <property type="match status" value="1"/>
</dbReference>
<name>A0AAV6VIS5_9ARAC</name>
<dbReference type="PRINTS" id="PR01078">
    <property type="entry name" value="AMINACHANNEL"/>
</dbReference>
<proteinExistence type="inferred from homology"/>
<gene>
    <name evidence="14" type="ORF">JTE90_019510</name>
</gene>
<keyword evidence="6 13" id="KW-1133">Transmembrane helix</keyword>
<evidence type="ECO:0000256" key="7">
    <source>
        <dbReference type="ARBA" id="ARBA00023053"/>
    </source>
</evidence>
<protein>
    <submittedName>
        <fullName evidence="14">Uncharacterized protein</fullName>
    </submittedName>
</protein>
<evidence type="ECO:0000256" key="13">
    <source>
        <dbReference type="SAM" id="Phobius"/>
    </source>
</evidence>
<keyword evidence="15" id="KW-1185">Reference proteome</keyword>
<dbReference type="GO" id="GO:0015280">
    <property type="term" value="F:ligand-gated sodium channel activity"/>
    <property type="evidence" value="ECO:0007669"/>
    <property type="project" value="TreeGrafter"/>
</dbReference>
<keyword evidence="4 12" id="KW-0894">Sodium channel</keyword>
<comment type="similarity">
    <text evidence="2 12">Belongs to the amiloride-sensitive sodium channel (TC 1.A.6) family.</text>
</comment>
<accession>A0AAV6VIS5</accession>